<organism evidence="1 2">
    <name type="scientific">Artomyces pyxidatus</name>
    <dbReference type="NCBI Taxonomy" id="48021"/>
    <lineage>
        <taxon>Eukaryota</taxon>
        <taxon>Fungi</taxon>
        <taxon>Dikarya</taxon>
        <taxon>Basidiomycota</taxon>
        <taxon>Agaricomycotina</taxon>
        <taxon>Agaricomycetes</taxon>
        <taxon>Russulales</taxon>
        <taxon>Auriscalpiaceae</taxon>
        <taxon>Artomyces</taxon>
    </lineage>
</organism>
<accession>A0ACB8SKI4</accession>
<proteinExistence type="predicted"/>
<evidence type="ECO:0000313" key="1">
    <source>
        <dbReference type="EMBL" id="KAI0056894.1"/>
    </source>
</evidence>
<sequence length="197" mass="21536">MISQARERWPLTRIQSLHAIQSAVGVCAHKRIAAPDLVQVPTVAIASWSWLGARGRRDQCSRGKVSPSKTDAGRRRFSYGTYFGTEGHCDNGYSGPTSNTDVELDSNPGPPREVKTDEKTKETTMASVCHYLPPRTYFLSSEPTTMLWYRSTPSPSIPSSACNSVPRSPSEPAYGCPSTELCGVIGEPSDPEPFPSW</sequence>
<comment type="caution">
    <text evidence="1">The sequence shown here is derived from an EMBL/GenBank/DDBJ whole genome shotgun (WGS) entry which is preliminary data.</text>
</comment>
<reference evidence="1" key="2">
    <citation type="journal article" date="2022" name="New Phytol.">
        <title>Evolutionary transition to the ectomycorrhizal habit in the genomes of a hyperdiverse lineage of mushroom-forming fungi.</title>
        <authorList>
            <person name="Looney B."/>
            <person name="Miyauchi S."/>
            <person name="Morin E."/>
            <person name="Drula E."/>
            <person name="Courty P.E."/>
            <person name="Kohler A."/>
            <person name="Kuo A."/>
            <person name="LaButti K."/>
            <person name="Pangilinan J."/>
            <person name="Lipzen A."/>
            <person name="Riley R."/>
            <person name="Andreopoulos W."/>
            <person name="He G."/>
            <person name="Johnson J."/>
            <person name="Nolan M."/>
            <person name="Tritt A."/>
            <person name="Barry K.W."/>
            <person name="Grigoriev I.V."/>
            <person name="Nagy L.G."/>
            <person name="Hibbett D."/>
            <person name="Henrissat B."/>
            <person name="Matheny P.B."/>
            <person name="Labbe J."/>
            <person name="Martin F.M."/>
        </authorList>
    </citation>
    <scope>NUCLEOTIDE SEQUENCE</scope>
    <source>
        <strain evidence="1">HHB10654</strain>
    </source>
</reference>
<name>A0ACB8SKI4_9AGAM</name>
<reference evidence="1" key="1">
    <citation type="submission" date="2021-03" db="EMBL/GenBank/DDBJ databases">
        <authorList>
            <consortium name="DOE Joint Genome Institute"/>
            <person name="Ahrendt S."/>
            <person name="Looney B.P."/>
            <person name="Miyauchi S."/>
            <person name="Morin E."/>
            <person name="Drula E."/>
            <person name="Courty P.E."/>
            <person name="Chicoki N."/>
            <person name="Fauchery L."/>
            <person name="Kohler A."/>
            <person name="Kuo A."/>
            <person name="Labutti K."/>
            <person name="Pangilinan J."/>
            <person name="Lipzen A."/>
            <person name="Riley R."/>
            <person name="Andreopoulos W."/>
            <person name="He G."/>
            <person name="Johnson J."/>
            <person name="Barry K.W."/>
            <person name="Grigoriev I.V."/>
            <person name="Nagy L."/>
            <person name="Hibbett D."/>
            <person name="Henrissat B."/>
            <person name="Matheny P.B."/>
            <person name="Labbe J."/>
            <person name="Martin F."/>
        </authorList>
    </citation>
    <scope>NUCLEOTIDE SEQUENCE</scope>
    <source>
        <strain evidence="1">HHB10654</strain>
    </source>
</reference>
<evidence type="ECO:0000313" key="2">
    <source>
        <dbReference type="Proteomes" id="UP000814140"/>
    </source>
</evidence>
<dbReference type="EMBL" id="MU277256">
    <property type="protein sequence ID" value="KAI0056894.1"/>
    <property type="molecule type" value="Genomic_DNA"/>
</dbReference>
<protein>
    <submittedName>
        <fullName evidence="1">Uncharacterized protein</fullName>
    </submittedName>
</protein>
<keyword evidence="2" id="KW-1185">Reference proteome</keyword>
<dbReference type="Proteomes" id="UP000814140">
    <property type="component" value="Unassembled WGS sequence"/>
</dbReference>
<gene>
    <name evidence="1" type="ORF">BV25DRAFT_1534644</name>
</gene>